<evidence type="ECO:0000259" key="1">
    <source>
        <dbReference type="SMART" id="SM00228"/>
    </source>
</evidence>
<name>A0ABV8APJ2_9BACT</name>
<dbReference type="RefSeq" id="WP_377904813.1">
    <property type="nucleotide sequence ID" value="NZ_JBHRZS010000006.1"/>
</dbReference>
<reference evidence="3" key="1">
    <citation type="journal article" date="2019" name="Int. J. Syst. Evol. Microbiol.">
        <title>The Global Catalogue of Microorganisms (GCM) 10K type strain sequencing project: providing services to taxonomists for standard genome sequencing and annotation.</title>
        <authorList>
            <consortium name="The Broad Institute Genomics Platform"/>
            <consortium name="The Broad Institute Genome Sequencing Center for Infectious Disease"/>
            <person name="Wu L."/>
            <person name="Ma J."/>
        </authorList>
    </citation>
    <scope>NUCLEOTIDE SEQUENCE [LARGE SCALE GENOMIC DNA]</scope>
    <source>
        <strain evidence="3">CCUG 60523</strain>
    </source>
</reference>
<accession>A0ABV8APJ2</accession>
<dbReference type="Pfam" id="PF13650">
    <property type="entry name" value="Asp_protease_2"/>
    <property type="match status" value="2"/>
</dbReference>
<dbReference type="Pfam" id="PF17820">
    <property type="entry name" value="PDZ_6"/>
    <property type="match status" value="1"/>
</dbReference>
<dbReference type="EMBL" id="JBHRZS010000006">
    <property type="protein sequence ID" value="MFC3879926.1"/>
    <property type="molecule type" value="Genomic_DNA"/>
</dbReference>
<dbReference type="InterPro" id="IPR041489">
    <property type="entry name" value="PDZ_6"/>
</dbReference>
<keyword evidence="2" id="KW-0378">Hydrolase</keyword>
<proteinExistence type="predicted"/>
<dbReference type="GO" id="GO:0008233">
    <property type="term" value="F:peptidase activity"/>
    <property type="evidence" value="ECO:0007669"/>
    <property type="project" value="UniProtKB-KW"/>
</dbReference>
<dbReference type="InterPro" id="IPR001478">
    <property type="entry name" value="PDZ"/>
</dbReference>
<gene>
    <name evidence="2" type="ORF">ACFOSV_07050</name>
</gene>
<organism evidence="2 3">
    <name type="scientific">Algoriphagus namhaensis</name>
    <dbReference type="NCBI Taxonomy" id="915353"/>
    <lineage>
        <taxon>Bacteria</taxon>
        <taxon>Pseudomonadati</taxon>
        <taxon>Bacteroidota</taxon>
        <taxon>Cytophagia</taxon>
        <taxon>Cytophagales</taxon>
        <taxon>Cyclobacteriaceae</taxon>
        <taxon>Algoriphagus</taxon>
    </lineage>
</organism>
<protein>
    <submittedName>
        <fullName evidence="2">Aspartyl protease family protein</fullName>
    </submittedName>
</protein>
<dbReference type="Gene3D" id="2.40.70.10">
    <property type="entry name" value="Acid Proteases"/>
    <property type="match status" value="2"/>
</dbReference>
<evidence type="ECO:0000313" key="2">
    <source>
        <dbReference type="EMBL" id="MFC3879926.1"/>
    </source>
</evidence>
<dbReference type="InterPro" id="IPR036034">
    <property type="entry name" value="PDZ_sf"/>
</dbReference>
<keyword evidence="2" id="KW-0645">Protease</keyword>
<evidence type="ECO:0000313" key="3">
    <source>
        <dbReference type="Proteomes" id="UP001595805"/>
    </source>
</evidence>
<dbReference type="Proteomes" id="UP001595805">
    <property type="component" value="Unassembled WGS sequence"/>
</dbReference>
<dbReference type="SMART" id="SM00228">
    <property type="entry name" value="PDZ"/>
    <property type="match status" value="1"/>
</dbReference>
<sequence>MGETRDKHHPDWTRYRDSSLRQFSLNYRIIHALPMNRRVLLILIFVFGLSLSLSAQVPGFFIKGKERKATIPFISSNSLVIVPVSINGNVPINFLVDTGVRANILFSKNLGDAMSLEYSRKINLVGADGSTTLGAFISPVNHIDLGPVEGRLQSLLVLEEDFLEIEAVIGTPVYGILGYEFFKYNPIRINYDDSKIDFFRTDAMKWRPPFYHKLELSIENNKPYIEAKVKQKNAGILNPKLLIDTGANHGLLLNLETSEEIQLPEETIESELGQSLGGVLYGSIGRVDRLIVGGLKLDNVLTSYPEENDYSFVIKESGRQGSLGAEVLGRMRLIIDYPRGRMFTRKGRDFYAPFEFDMSGIFLKKINTDDNRFYVGQVREGSPAEELGIKQNDEIMAINKIPTFIWELPELIKLFRSEEGKEIELALRRYRNNDLNDYEDYVVKLRLRKQI</sequence>
<keyword evidence="3" id="KW-1185">Reference proteome</keyword>
<dbReference type="Gene3D" id="2.30.42.10">
    <property type="match status" value="1"/>
</dbReference>
<feature type="domain" description="PDZ" evidence="1">
    <location>
        <begin position="357"/>
        <end position="431"/>
    </location>
</feature>
<dbReference type="InterPro" id="IPR021109">
    <property type="entry name" value="Peptidase_aspartic_dom_sf"/>
</dbReference>
<dbReference type="GO" id="GO:0006508">
    <property type="term" value="P:proteolysis"/>
    <property type="evidence" value="ECO:0007669"/>
    <property type="project" value="UniProtKB-KW"/>
</dbReference>
<comment type="caution">
    <text evidence="2">The sequence shown here is derived from an EMBL/GenBank/DDBJ whole genome shotgun (WGS) entry which is preliminary data.</text>
</comment>
<dbReference type="SUPFAM" id="SSF50156">
    <property type="entry name" value="PDZ domain-like"/>
    <property type="match status" value="1"/>
</dbReference>